<dbReference type="EMBL" id="PKPP01001366">
    <property type="protein sequence ID" value="PWA83292.1"/>
    <property type="molecule type" value="Genomic_DNA"/>
</dbReference>
<dbReference type="GO" id="GO:0004340">
    <property type="term" value="F:glucokinase activity"/>
    <property type="evidence" value="ECO:0007669"/>
    <property type="project" value="TreeGrafter"/>
</dbReference>
<evidence type="ECO:0000313" key="14">
    <source>
        <dbReference type="Proteomes" id="UP000245207"/>
    </source>
</evidence>
<dbReference type="SMART" id="SM00256">
    <property type="entry name" value="FBOX"/>
    <property type="match status" value="1"/>
</dbReference>
<dbReference type="InterPro" id="IPR001810">
    <property type="entry name" value="F-box_dom"/>
</dbReference>
<dbReference type="SUPFAM" id="SSF53067">
    <property type="entry name" value="Actin-like ATPase domain"/>
    <property type="match status" value="3"/>
</dbReference>
<dbReference type="STRING" id="35608.A0A2U1PC06"/>
<gene>
    <name evidence="13" type="ORF">CTI12_AA168520</name>
</gene>
<protein>
    <recommendedName>
        <fullName evidence="4">hexokinase</fullName>
        <ecNumber evidence="4">2.7.1.1</ecNumber>
    </recommendedName>
</protein>
<comment type="pathway">
    <text evidence="2">Carbohydrate metabolism; hexose metabolism.</text>
</comment>
<dbReference type="InterPro" id="IPR043129">
    <property type="entry name" value="ATPase_NBD"/>
</dbReference>
<dbReference type="PANTHER" id="PTHR19443:SF16">
    <property type="entry name" value="HEXOKINASE TYPE 1-RELATED"/>
    <property type="match status" value="1"/>
</dbReference>
<dbReference type="CDD" id="cd24020">
    <property type="entry name" value="ASKHA_NBD_HK_plant"/>
    <property type="match status" value="1"/>
</dbReference>
<organism evidence="13 14">
    <name type="scientific">Artemisia annua</name>
    <name type="common">Sweet wormwood</name>
    <dbReference type="NCBI Taxonomy" id="35608"/>
    <lineage>
        <taxon>Eukaryota</taxon>
        <taxon>Viridiplantae</taxon>
        <taxon>Streptophyta</taxon>
        <taxon>Embryophyta</taxon>
        <taxon>Tracheophyta</taxon>
        <taxon>Spermatophyta</taxon>
        <taxon>Magnoliopsida</taxon>
        <taxon>eudicotyledons</taxon>
        <taxon>Gunneridae</taxon>
        <taxon>Pentapetalae</taxon>
        <taxon>asterids</taxon>
        <taxon>campanulids</taxon>
        <taxon>Asterales</taxon>
        <taxon>Asteraceae</taxon>
        <taxon>Asteroideae</taxon>
        <taxon>Anthemideae</taxon>
        <taxon>Artemisiinae</taxon>
        <taxon>Artemisia</taxon>
    </lineage>
</organism>
<sequence length="1117" mass="125868">MGDDIMLRSTSRIEQLTLEDKTVTERKIIQKSTVVTERKERLTEEVNACLPEDLIDEIFARLPIKSLLQLRSLSKSWYSRIASPAFFHMFNILRSMNTPEKVLIQHVTNWETCKVTLRRIREFIYTLHSEDKLPVCPIRGYTDVTPVQFPFPFSRIDIIGSCNGIICLYRRRPGFILCNFSIRREVKIPDHPFMRANEKDCEASLGFGFDPIANDYNIVGIFYDGTVHTSFIYSLKTNSWSEIDFPTRPNFFVMPRATFFNGALHWVAAERSNIRERMILTFNLSSHVFGTISLPEPSRRARELTILNGCLGLISKERSTTWIWVMREYDSVASWSLVHELDMKRFHRGARVIKALSSGGLLFDISKYSINWYTVYYPETGVLSELLKFKGTCRMLDMEMYVESLELLDKGTPCGKTISWEEMKRAAPRKRKLTSLPLFSYQTKAMEILREFEEKCKTSVAKLQQVADDMVIEMRKGLAPDSDSTLKMLISYVSNLPTGLSSHVFGTISLPEPSRRARELTILNGCLGLISKERSTTWIWVMREYDNVASWTLVHELDMKRFHRGVRVIKALSSGGLLFDISKYSINWYTVYYPETGVLSELLKFKGTYRMLDMEMYVESLELLDKGTPCGKTISWEEMKRAAPRKRKLTSLPLFSYQTKAMEILREFEEKCKTSVAKLQQVADDMVIEMRKGLAPDSDSTLKMLISYVSNLPTGDEAGIFYALDLGGTNFRVLRVKLGGGGEVRPEFKEVSIPQSCMTGTCSELFEFITGKLAEFVATEGEDLQIAPGTQQELGFTFSFPVKQTSIDRGTLETWTKGFNIEDALNKDMVVELTKAMEDTGLDMRVAALVNDTVGALAGGKYSNPDVIAAVILGTGTNAAYIERVDAIPKWEGPLPESGEMVINMEWSNFQSPHLPLTEYDESLDASSKYPGKQTFEKMISGMYLGEIVRLVLLKMAQEARFFGDTVPPKLEESSVLTTPDMSAMHHDSTGDLKEVAAILKDKLEISDTSLDMRKVIVDLCEIVATRGARLSAAGVLGILKKLGRDNGNQKSIIAIDGGLFEHYGKFRNALQNALEELLGEEASKNILIEQSIDGSGLGAALLAASNPRLAEQNESG</sequence>
<dbReference type="Pfam" id="PF00646">
    <property type="entry name" value="F-box"/>
    <property type="match status" value="1"/>
</dbReference>
<evidence type="ECO:0000313" key="13">
    <source>
        <dbReference type="EMBL" id="PWA83292.1"/>
    </source>
</evidence>
<dbReference type="PROSITE" id="PS51748">
    <property type="entry name" value="HEXOKINASE_2"/>
    <property type="match status" value="1"/>
</dbReference>
<keyword evidence="14" id="KW-1185">Reference proteome</keyword>
<dbReference type="GO" id="GO:0006096">
    <property type="term" value="P:glycolytic process"/>
    <property type="evidence" value="ECO:0007669"/>
    <property type="project" value="UniProtKB-UniPathway"/>
</dbReference>
<evidence type="ECO:0000256" key="8">
    <source>
        <dbReference type="ARBA" id="ARBA00022840"/>
    </source>
</evidence>
<reference evidence="13 14" key="1">
    <citation type="journal article" date="2018" name="Mol. Plant">
        <title>The genome of Artemisia annua provides insight into the evolution of Asteraceae family and artemisinin biosynthesis.</title>
        <authorList>
            <person name="Shen Q."/>
            <person name="Zhang L."/>
            <person name="Liao Z."/>
            <person name="Wang S."/>
            <person name="Yan T."/>
            <person name="Shi P."/>
            <person name="Liu M."/>
            <person name="Fu X."/>
            <person name="Pan Q."/>
            <person name="Wang Y."/>
            <person name="Lv Z."/>
            <person name="Lu X."/>
            <person name="Zhang F."/>
            <person name="Jiang W."/>
            <person name="Ma Y."/>
            <person name="Chen M."/>
            <person name="Hao X."/>
            <person name="Li L."/>
            <person name="Tang Y."/>
            <person name="Lv G."/>
            <person name="Zhou Y."/>
            <person name="Sun X."/>
            <person name="Brodelius P.E."/>
            <person name="Rose J.K.C."/>
            <person name="Tang K."/>
        </authorList>
    </citation>
    <scope>NUCLEOTIDE SEQUENCE [LARGE SCALE GENOMIC DNA]</scope>
    <source>
        <strain evidence="14">cv. Huhao1</strain>
        <tissue evidence="13">Leaf</tissue>
    </source>
</reference>
<dbReference type="InterPro" id="IPR036047">
    <property type="entry name" value="F-box-like_dom_sf"/>
</dbReference>
<dbReference type="Pfam" id="PF00349">
    <property type="entry name" value="Hexokinase_1"/>
    <property type="match status" value="2"/>
</dbReference>
<dbReference type="PROSITE" id="PS00378">
    <property type="entry name" value="HEXOKINASE_1"/>
    <property type="match status" value="1"/>
</dbReference>
<evidence type="ECO:0000256" key="5">
    <source>
        <dbReference type="ARBA" id="ARBA00022679"/>
    </source>
</evidence>
<comment type="similarity">
    <text evidence="3">Belongs to the hexokinase family.</text>
</comment>
<dbReference type="GO" id="GO:0005524">
    <property type="term" value="F:ATP binding"/>
    <property type="evidence" value="ECO:0007669"/>
    <property type="project" value="UniProtKB-KW"/>
</dbReference>
<dbReference type="InterPro" id="IPR017451">
    <property type="entry name" value="F-box-assoc_interact_dom"/>
</dbReference>
<dbReference type="EC" id="2.7.1.1" evidence="4"/>
<dbReference type="GO" id="GO:0005829">
    <property type="term" value="C:cytosol"/>
    <property type="evidence" value="ECO:0007669"/>
    <property type="project" value="TreeGrafter"/>
</dbReference>
<dbReference type="PANTHER" id="PTHR19443">
    <property type="entry name" value="HEXOKINASE"/>
    <property type="match status" value="1"/>
</dbReference>
<comment type="caution">
    <text evidence="13">The sequence shown here is derived from an EMBL/GenBank/DDBJ whole genome shotgun (WGS) entry which is preliminary data.</text>
</comment>
<dbReference type="UniPathway" id="UPA00109">
    <property type="reaction ID" value="UER00180"/>
</dbReference>
<dbReference type="Gene3D" id="3.40.367.20">
    <property type="match status" value="2"/>
</dbReference>
<name>A0A2U1PC06_ARTAN</name>
<dbReference type="InterPro" id="IPR019807">
    <property type="entry name" value="Hexokinase_BS"/>
</dbReference>
<comment type="catalytic activity">
    <reaction evidence="10">
        <text>a D-hexose + ATP = a D-hexose 6-phosphate + ADP + H(+)</text>
        <dbReference type="Rhea" id="RHEA:22740"/>
        <dbReference type="ChEBI" id="CHEBI:4194"/>
        <dbReference type="ChEBI" id="CHEBI:15378"/>
        <dbReference type="ChEBI" id="CHEBI:30616"/>
        <dbReference type="ChEBI" id="CHEBI:229467"/>
        <dbReference type="ChEBI" id="CHEBI:456216"/>
        <dbReference type="EC" id="2.7.1.1"/>
    </reaction>
    <physiologicalReaction direction="left-to-right" evidence="10">
        <dbReference type="Rhea" id="RHEA:22741"/>
    </physiologicalReaction>
</comment>
<comment type="pathway">
    <text evidence="1">Carbohydrate degradation; glycolysis; D-glyceraldehyde 3-phosphate and glycerone phosphate from D-glucose: step 1/4.</text>
</comment>
<dbReference type="GO" id="GO:0005536">
    <property type="term" value="F:D-glucose binding"/>
    <property type="evidence" value="ECO:0007669"/>
    <property type="project" value="InterPro"/>
</dbReference>
<evidence type="ECO:0000256" key="9">
    <source>
        <dbReference type="ARBA" id="ARBA00023152"/>
    </source>
</evidence>
<dbReference type="Gene3D" id="3.30.420.40">
    <property type="match status" value="1"/>
</dbReference>
<evidence type="ECO:0000259" key="12">
    <source>
        <dbReference type="PROSITE" id="PS50181"/>
    </source>
</evidence>
<evidence type="ECO:0000256" key="4">
    <source>
        <dbReference type="ARBA" id="ARBA00012324"/>
    </source>
</evidence>
<evidence type="ECO:0000256" key="3">
    <source>
        <dbReference type="ARBA" id="ARBA00009225"/>
    </source>
</evidence>
<proteinExistence type="inferred from homology"/>
<dbReference type="GO" id="GO:0001678">
    <property type="term" value="P:intracellular glucose homeostasis"/>
    <property type="evidence" value="ECO:0007669"/>
    <property type="project" value="InterPro"/>
</dbReference>
<dbReference type="InterPro" id="IPR022672">
    <property type="entry name" value="Hexokinase_N"/>
</dbReference>
<dbReference type="GO" id="GO:0005739">
    <property type="term" value="C:mitochondrion"/>
    <property type="evidence" value="ECO:0007669"/>
    <property type="project" value="TreeGrafter"/>
</dbReference>
<dbReference type="FunFam" id="3.40.367.20:FF:000003">
    <property type="entry name" value="Phosphotransferase"/>
    <property type="match status" value="1"/>
</dbReference>
<keyword evidence="9" id="KW-0324">Glycolysis</keyword>
<keyword evidence="7 13" id="KW-0418">Kinase</keyword>
<dbReference type="FunFam" id="3.30.420.40:FF:000034">
    <property type="entry name" value="Phosphotransferase"/>
    <property type="match status" value="1"/>
</dbReference>
<evidence type="ECO:0000256" key="2">
    <source>
        <dbReference type="ARBA" id="ARBA00005028"/>
    </source>
</evidence>
<evidence type="ECO:0000256" key="11">
    <source>
        <dbReference type="ARBA" id="ARBA00047905"/>
    </source>
</evidence>
<keyword evidence="5" id="KW-0808">Transferase</keyword>
<dbReference type="AlphaFoldDB" id="A0A2U1PC06"/>
<dbReference type="CDD" id="cd22157">
    <property type="entry name" value="F-box_AtFBW1-like"/>
    <property type="match status" value="1"/>
</dbReference>
<dbReference type="GO" id="GO:0008865">
    <property type="term" value="F:fructokinase activity"/>
    <property type="evidence" value="ECO:0007669"/>
    <property type="project" value="TreeGrafter"/>
</dbReference>
<dbReference type="UniPathway" id="UPA00242"/>
<dbReference type="Gene3D" id="1.20.1280.50">
    <property type="match status" value="1"/>
</dbReference>
<dbReference type="InterPro" id="IPR001312">
    <property type="entry name" value="Hexokinase"/>
</dbReference>
<dbReference type="GO" id="GO:0006006">
    <property type="term" value="P:glucose metabolic process"/>
    <property type="evidence" value="ECO:0007669"/>
    <property type="project" value="TreeGrafter"/>
</dbReference>
<comment type="catalytic activity">
    <reaction evidence="11">
        <text>D-fructose + ATP = D-fructose 6-phosphate + ADP + H(+)</text>
        <dbReference type="Rhea" id="RHEA:16125"/>
        <dbReference type="ChEBI" id="CHEBI:15378"/>
        <dbReference type="ChEBI" id="CHEBI:30616"/>
        <dbReference type="ChEBI" id="CHEBI:37721"/>
        <dbReference type="ChEBI" id="CHEBI:61527"/>
        <dbReference type="ChEBI" id="CHEBI:456216"/>
        <dbReference type="EC" id="2.7.1.1"/>
    </reaction>
    <physiologicalReaction direction="left-to-right" evidence="11">
        <dbReference type="Rhea" id="RHEA:16126"/>
    </physiologicalReaction>
</comment>
<feature type="domain" description="F-box" evidence="12">
    <location>
        <begin position="44"/>
        <end position="90"/>
    </location>
</feature>
<evidence type="ECO:0000256" key="10">
    <source>
        <dbReference type="ARBA" id="ARBA00044613"/>
    </source>
</evidence>
<dbReference type="PROSITE" id="PS50181">
    <property type="entry name" value="FBOX"/>
    <property type="match status" value="1"/>
</dbReference>
<accession>A0A2U1PC06</accession>
<dbReference type="PRINTS" id="PR00475">
    <property type="entry name" value="HEXOKINASE"/>
</dbReference>
<dbReference type="SUPFAM" id="SSF81383">
    <property type="entry name" value="F-box domain"/>
    <property type="match status" value="1"/>
</dbReference>
<dbReference type="Pfam" id="PF03727">
    <property type="entry name" value="Hexokinase_2"/>
    <property type="match status" value="1"/>
</dbReference>
<evidence type="ECO:0000256" key="6">
    <source>
        <dbReference type="ARBA" id="ARBA00022741"/>
    </source>
</evidence>
<evidence type="ECO:0000256" key="7">
    <source>
        <dbReference type="ARBA" id="ARBA00022777"/>
    </source>
</evidence>
<dbReference type="Pfam" id="PF08268">
    <property type="entry name" value="FBA_3"/>
    <property type="match status" value="1"/>
</dbReference>
<dbReference type="NCBIfam" id="TIGR01640">
    <property type="entry name" value="F_box_assoc_1"/>
    <property type="match status" value="1"/>
</dbReference>
<dbReference type="OrthoDB" id="419537at2759"/>
<dbReference type="InterPro" id="IPR013187">
    <property type="entry name" value="F-box-assoc_dom_typ3"/>
</dbReference>
<evidence type="ECO:0000256" key="1">
    <source>
        <dbReference type="ARBA" id="ARBA00004888"/>
    </source>
</evidence>
<keyword evidence="8" id="KW-0067">ATP-binding</keyword>
<dbReference type="Proteomes" id="UP000245207">
    <property type="component" value="Unassembled WGS sequence"/>
</dbReference>
<keyword evidence="6" id="KW-0547">Nucleotide-binding</keyword>
<dbReference type="InterPro" id="IPR022673">
    <property type="entry name" value="Hexokinase_C"/>
</dbReference>